<sequence>MPCMLTGQGRVSFMISPLESIVSLAARHSITIDRADQNRERYVRRSTSIMYKIDMDLPNKSHLHPKIHHRPGTLHDERPHFLSQLYITDVHEGVLHQAEAPLQLSPTHNAT</sequence>
<protein>
    <submittedName>
        <fullName evidence="1">Uncharacterized protein</fullName>
    </submittedName>
</protein>
<gene>
    <name evidence="1" type="ORF">Ahy_A07g034176</name>
</gene>
<comment type="caution">
    <text evidence="1">The sequence shown here is derived from an EMBL/GenBank/DDBJ whole genome shotgun (WGS) entry which is preliminary data.</text>
</comment>
<accession>A0A445CB64</accession>
<proteinExistence type="predicted"/>
<evidence type="ECO:0000313" key="1">
    <source>
        <dbReference type="EMBL" id="RYR48180.1"/>
    </source>
</evidence>
<dbReference type="AlphaFoldDB" id="A0A445CB64"/>
<keyword evidence="2" id="KW-1185">Reference proteome</keyword>
<name>A0A445CB64_ARAHY</name>
<organism evidence="1 2">
    <name type="scientific">Arachis hypogaea</name>
    <name type="common">Peanut</name>
    <dbReference type="NCBI Taxonomy" id="3818"/>
    <lineage>
        <taxon>Eukaryota</taxon>
        <taxon>Viridiplantae</taxon>
        <taxon>Streptophyta</taxon>
        <taxon>Embryophyta</taxon>
        <taxon>Tracheophyta</taxon>
        <taxon>Spermatophyta</taxon>
        <taxon>Magnoliopsida</taxon>
        <taxon>eudicotyledons</taxon>
        <taxon>Gunneridae</taxon>
        <taxon>Pentapetalae</taxon>
        <taxon>rosids</taxon>
        <taxon>fabids</taxon>
        <taxon>Fabales</taxon>
        <taxon>Fabaceae</taxon>
        <taxon>Papilionoideae</taxon>
        <taxon>50 kb inversion clade</taxon>
        <taxon>dalbergioids sensu lato</taxon>
        <taxon>Dalbergieae</taxon>
        <taxon>Pterocarpus clade</taxon>
        <taxon>Arachis</taxon>
    </lineage>
</organism>
<dbReference type="EMBL" id="SDMP01000007">
    <property type="protein sequence ID" value="RYR48180.1"/>
    <property type="molecule type" value="Genomic_DNA"/>
</dbReference>
<reference evidence="1 2" key="1">
    <citation type="submission" date="2019-01" db="EMBL/GenBank/DDBJ databases">
        <title>Sequencing of cultivated peanut Arachis hypogaea provides insights into genome evolution and oil improvement.</title>
        <authorList>
            <person name="Chen X."/>
        </authorList>
    </citation>
    <scope>NUCLEOTIDE SEQUENCE [LARGE SCALE GENOMIC DNA]</scope>
    <source>
        <strain evidence="2">cv. Fuhuasheng</strain>
        <tissue evidence="1">Leaves</tissue>
    </source>
</reference>
<evidence type="ECO:0000313" key="2">
    <source>
        <dbReference type="Proteomes" id="UP000289738"/>
    </source>
</evidence>
<dbReference type="Proteomes" id="UP000289738">
    <property type="component" value="Chromosome A07"/>
</dbReference>